<evidence type="ECO:0000313" key="2">
    <source>
        <dbReference type="Proteomes" id="UP000823896"/>
    </source>
</evidence>
<dbReference type="PANTHER" id="PTHR10000:SF8">
    <property type="entry name" value="HAD SUPERFAMILY HYDROLASE-LIKE, TYPE 3"/>
    <property type="match status" value="1"/>
</dbReference>
<dbReference type="GO" id="GO:0005829">
    <property type="term" value="C:cytosol"/>
    <property type="evidence" value="ECO:0007669"/>
    <property type="project" value="TreeGrafter"/>
</dbReference>
<evidence type="ECO:0000313" key="1">
    <source>
        <dbReference type="EMBL" id="HJC36691.1"/>
    </source>
</evidence>
<dbReference type="EMBL" id="DWWM01000041">
    <property type="protein sequence ID" value="HJC36691.1"/>
    <property type="molecule type" value="Genomic_DNA"/>
</dbReference>
<dbReference type="SUPFAM" id="SSF56784">
    <property type="entry name" value="HAD-like"/>
    <property type="match status" value="1"/>
</dbReference>
<dbReference type="SFLD" id="SFLDG01140">
    <property type="entry name" value="C2.B:_Phosphomannomutase_and_P"/>
    <property type="match status" value="1"/>
</dbReference>
<keyword evidence="1" id="KW-0378">Hydrolase</keyword>
<dbReference type="PANTHER" id="PTHR10000">
    <property type="entry name" value="PHOSPHOSERINE PHOSPHATASE"/>
    <property type="match status" value="1"/>
</dbReference>
<dbReference type="Gene3D" id="3.30.1240.10">
    <property type="match status" value="1"/>
</dbReference>
<reference evidence="1" key="1">
    <citation type="journal article" date="2021" name="PeerJ">
        <title>Extensive microbial diversity within the chicken gut microbiome revealed by metagenomics and culture.</title>
        <authorList>
            <person name="Gilroy R."/>
            <person name="Ravi A."/>
            <person name="Getino M."/>
            <person name="Pursley I."/>
            <person name="Horton D.L."/>
            <person name="Alikhan N.F."/>
            <person name="Baker D."/>
            <person name="Gharbi K."/>
            <person name="Hall N."/>
            <person name="Watson M."/>
            <person name="Adriaenssens E.M."/>
            <person name="Foster-Nyarko E."/>
            <person name="Jarju S."/>
            <person name="Secka A."/>
            <person name="Antonio M."/>
            <person name="Oren A."/>
            <person name="Chaudhuri R.R."/>
            <person name="La Ragione R."/>
            <person name="Hildebrand F."/>
            <person name="Pallen M.J."/>
        </authorList>
    </citation>
    <scope>NUCLEOTIDE SEQUENCE</scope>
    <source>
        <strain evidence="1">CHK187-11901</strain>
    </source>
</reference>
<dbReference type="NCBIfam" id="TIGR01484">
    <property type="entry name" value="HAD-SF-IIB"/>
    <property type="match status" value="1"/>
</dbReference>
<accession>A0A9D2SWG8</accession>
<dbReference type="Pfam" id="PF08282">
    <property type="entry name" value="Hydrolase_3"/>
    <property type="match status" value="1"/>
</dbReference>
<dbReference type="GO" id="GO:0016791">
    <property type="term" value="F:phosphatase activity"/>
    <property type="evidence" value="ECO:0007669"/>
    <property type="project" value="TreeGrafter"/>
</dbReference>
<dbReference type="Gene3D" id="3.40.50.1000">
    <property type="entry name" value="HAD superfamily/HAD-like"/>
    <property type="match status" value="1"/>
</dbReference>
<gene>
    <name evidence="1" type="ORF">H9702_06125</name>
</gene>
<dbReference type="GO" id="GO:0000287">
    <property type="term" value="F:magnesium ion binding"/>
    <property type="evidence" value="ECO:0007669"/>
    <property type="project" value="TreeGrafter"/>
</dbReference>
<dbReference type="InterPro" id="IPR006379">
    <property type="entry name" value="HAD-SF_hydro_IIB"/>
</dbReference>
<dbReference type="InterPro" id="IPR023214">
    <property type="entry name" value="HAD_sf"/>
</dbReference>
<dbReference type="Proteomes" id="UP000823896">
    <property type="component" value="Unassembled WGS sequence"/>
</dbReference>
<reference evidence="1" key="2">
    <citation type="submission" date="2021-04" db="EMBL/GenBank/DDBJ databases">
        <authorList>
            <person name="Gilroy R."/>
        </authorList>
    </citation>
    <scope>NUCLEOTIDE SEQUENCE</scope>
    <source>
        <strain evidence="1">CHK187-11901</strain>
    </source>
</reference>
<comment type="caution">
    <text evidence="1">The sequence shown here is derived from an EMBL/GenBank/DDBJ whole genome shotgun (WGS) entry which is preliminary data.</text>
</comment>
<organism evidence="1 2">
    <name type="scientific">Candidatus Merdibacter merdavium</name>
    <dbReference type="NCBI Taxonomy" id="2838692"/>
    <lineage>
        <taxon>Bacteria</taxon>
        <taxon>Bacillati</taxon>
        <taxon>Bacillota</taxon>
        <taxon>Erysipelotrichia</taxon>
        <taxon>Erysipelotrichales</taxon>
        <taxon>Erysipelotrichaceae</taxon>
        <taxon>Merdibacter</taxon>
    </lineage>
</organism>
<dbReference type="InterPro" id="IPR036412">
    <property type="entry name" value="HAD-like_sf"/>
</dbReference>
<dbReference type="SFLD" id="SFLDS00003">
    <property type="entry name" value="Haloacid_Dehalogenase"/>
    <property type="match status" value="1"/>
</dbReference>
<protein>
    <submittedName>
        <fullName evidence="1">HAD family hydrolase</fullName>
    </submittedName>
</protein>
<dbReference type="AlphaFoldDB" id="A0A9D2SWG8"/>
<sequence>MIKMLAVDMDGTCLNRRNHISAKNMAALRQLAQSGILIVLASGRASCCLPHQLRADPSLFRYAITSNGARIDDSAGHCLLCQEIFPDTALSLLNDCAGLPVGISAHIEKDYLLQGRMLQLLGRAVYGKDAQQARSVSDMRVCVKSCRGVEELQFYFFRPSARQRMKQVLSYYPTLSAAYSSSYVEIFSAQASKGNALRFLADHLHIRREQIACVGDSENDLSMFAVSGLTFAVGNAIDALKQQADHILPDRDHDPIAAMARKLNN</sequence>
<proteinExistence type="predicted"/>
<name>A0A9D2SWG8_9FIRM</name>